<evidence type="ECO:0000313" key="2">
    <source>
        <dbReference type="EMBL" id="KAJ8301154.1"/>
    </source>
</evidence>
<organism evidence="2 3">
    <name type="scientific">Tegillarca granosa</name>
    <name type="common">Malaysian cockle</name>
    <name type="synonym">Anadara granosa</name>
    <dbReference type="NCBI Taxonomy" id="220873"/>
    <lineage>
        <taxon>Eukaryota</taxon>
        <taxon>Metazoa</taxon>
        <taxon>Spiralia</taxon>
        <taxon>Lophotrochozoa</taxon>
        <taxon>Mollusca</taxon>
        <taxon>Bivalvia</taxon>
        <taxon>Autobranchia</taxon>
        <taxon>Pteriomorphia</taxon>
        <taxon>Arcoida</taxon>
        <taxon>Arcoidea</taxon>
        <taxon>Arcidae</taxon>
        <taxon>Tegillarca</taxon>
    </lineage>
</organism>
<protein>
    <submittedName>
        <fullName evidence="2">Uncharacterized protein</fullName>
    </submittedName>
</protein>
<evidence type="ECO:0000313" key="3">
    <source>
        <dbReference type="Proteomes" id="UP001217089"/>
    </source>
</evidence>
<sequence>MFLLFQEIKFNLSPRPKLQSRSISQSSTDSYGSSGNPCYFIILLFYVFQDIKYSLALRQKQKLRSRSVSVSSTDSYGSSVMKPNSFGFTDMSIVPEVDENEGNSELDEECDHHHDYKDNGKC</sequence>
<reference evidence="2 3" key="1">
    <citation type="submission" date="2022-12" db="EMBL/GenBank/DDBJ databases">
        <title>Chromosome-level genome of Tegillarca granosa.</title>
        <authorList>
            <person name="Kim J."/>
        </authorList>
    </citation>
    <scope>NUCLEOTIDE SEQUENCE [LARGE SCALE GENOMIC DNA]</scope>
    <source>
        <strain evidence="2">Teg-2019</strain>
        <tissue evidence="2">Adductor muscle</tissue>
    </source>
</reference>
<feature type="compositionally biased region" description="Low complexity" evidence="1">
    <location>
        <begin position="66"/>
        <end position="80"/>
    </location>
</feature>
<feature type="compositionally biased region" description="Acidic residues" evidence="1">
    <location>
        <begin position="96"/>
        <end position="109"/>
    </location>
</feature>
<dbReference type="Proteomes" id="UP001217089">
    <property type="component" value="Unassembled WGS sequence"/>
</dbReference>
<feature type="compositionally biased region" description="Basic and acidic residues" evidence="1">
    <location>
        <begin position="110"/>
        <end position="122"/>
    </location>
</feature>
<proteinExistence type="predicted"/>
<name>A0ABQ9E9N5_TEGGR</name>
<evidence type="ECO:0000256" key="1">
    <source>
        <dbReference type="SAM" id="MobiDB-lite"/>
    </source>
</evidence>
<keyword evidence="3" id="KW-1185">Reference proteome</keyword>
<feature type="region of interest" description="Disordered" evidence="1">
    <location>
        <begin position="62"/>
        <end position="122"/>
    </location>
</feature>
<dbReference type="EMBL" id="JARBDR010000918">
    <property type="protein sequence ID" value="KAJ8301154.1"/>
    <property type="molecule type" value="Genomic_DNA"/>
</dbReference>
<accession>A0ABQ9E9N5</accession>
<gene>
    <name evidence="2" type="ORF">KUTeg_020141</name>
</gene>
<comment type="caution">
    <text evidence="2">The sequence shown here is derived from an EMBL/GenBank/DDBJ whole genome shotgun (WGS) entry which is preliminary data.</text>
</comment>